<keyword evidence="2" id="KW-1185">Reference proteome</keyword>
<sequence length="88" mass="10166">VVIAYANDTTWIANSKEQLIEIISLAKEFFQANDIEINRSKSKLVVMNTNTKPEEREVIFGKSTVKEEPRNKIVRSLGIWLNSKMREI</sequence>
<reference evidence="1 2" key="1">
    <citation type="submission" date="2021-06" db="EMBL/GenBank/DDBJ databases">
        <authorList>
            <person name="Kallberg Y."/>
            <person name="Tangrot J."/>
            <person name="Rosling A."/>
        </authorList>
    </citation>
    <scope>NUCLEOTIDE SEQUENCE [LARGE SCALE GENOMIC DNA]</scope>
    <source>
        <strain evidence="1 2">120-4 pot B 10/14</strain>
    </source>
</reference>
<gene>
    <name evidence="1" type="ORF">GMARGA_LOCUS27923</name>
</gene>
<evidence type="ECO:0000313" key="2">
    <source>
        <dbReference type="Proteomes" id="UP000789901"/>
    </source>
</evidence>
<organism evidence="1 2">
    <name type="scientific">Gigaspora margarita</name>
    <dbReference type="NCBI Taxonomy" id="4874"/>
    <lineage>
        <taxon>Eukaryota</taxon>
        <taxon>Fungi</taxon>
        <taxon>Fungi incertae sedis</taxon>
        <taxon>Mucoromycota</taxon>
        <taxon>Glomeromycotina</taxon>
        <taxon>Glomeromycetes</taxon>
        <taxon>Diversisporales</taxon>
        <taxon>Gigasporaceae</taxon>
        <taxon>Gigaspora</taxon>
    </lineage>
</organism>
<evidence type="ECO:0000313" key="1">
    <source>
        <dbReference type="EMBL" id="CAG8821805.1"/>
    </source>
</evidence>
<proteinExistence type="predicted"/>
<name>A0ABN7W8G8_GIGMA</name>
<dbReference type="Proteomes" id="UP000789901">
    <property type="component" value="Unassembled WGS sequence"/>
</dbReference>
<accession>A0ABN7W8G8</accession>
<dbReference type="EMBL" id="CAJVQB010034875">
    <property type="protein sequence ID" value="CAG8821805.1"/>
    <property type="molecule type" value="Genomic_DNA"/>
</dbReference>
<feature type="non-terminal residue" evidence="1">
    <location>
        <position position="1"/>
    </location>
</feature>
<protein>
    <submittedName>
        <fullName evidence="1">9011_t:CDS:1</fullName>
    </submittedName>
</protein>
<comment type="caution">
    <text evidence="1">The sequence shown here is derived from an EMBL/GenBank/DDBJ whole genome shotgun (WGS) entry which is preliminary data.</text>
</comment>